<reference evidence="1 2" key="1">
    <citation type="submission" date="2021-03" db="EMBL/GenBank/DDBJ databases">
        <title>Genomic Encyclopedia of Type Strains, Phase IV (KMG-IV): sequencing the most valuable type-strain genomes for metagenomic binning, comparative biology and taxonomic classification.</title>
        <authorList>
            <person name="Goeker M."/>
        </authorList>
    </citation>
    <scope>NUCLEOTIDE SEQUENCE [LARGE SCALE GENOMIC DNA]</scope>
    <source>
        <strain evidence="1 2">DSM 14349</strain>
    </source>
</reference>
<evidence type="ECO:0000313" key="2">
    <source>
        <dbReference type="Proteomes" id="UP001519272"/>
    </source>
</evidence>
<evidence type="ECO:0000313" key="1">
    <source>
        <dbReference type="EMBL" id="MBP1906494.1"/>
    </source>
</evidence>
<accession>A0ABS4FVK1</accession>
<dbReference type="RefSeq" id="WP_210090095.1">
    <property type="nucleotide sequence ID" value="NZ_JAGGKG010000016.1"/>
</dbReference>
<dbReference type="EMBL" id="JAGGKG010000016">
    <property type="protein sequence ID" value="MBP1906494.1"/>
    <property type="molecule type" value="Genomic_DNA"/>
</dbReference>
<organism evidence="1 2">
    <name type="scientific">Paenibacillus turicensis</name>
    <dbReference type="NCBI Taxonomy" id="160487"/>
    <lineage>
        <taxon>Bacteria</taxon>
        <taxon>Bacillati</taxon>
        <taxon>Bacillota</taxon>
        <taxon>Bacilli</taxon>
        <taxon>Bacillales</taxon>
        <taxon>Paenibacillaceae</taxon>
        <taxon>Paenibacillus</taxon>
    </lineage>
</organism>
<keyword evidence="2" id="KW-1185">Reference proteome</keyword>
<dbReference type="Proteomes" id="UP001519272">
    <property type="component" value="Unassembled WGS sequence"/>
</dbReference>
<gene>
    <name evidence="1" type="ORF">J2Z32_003156</name>
</gene>
<protein>
    <submittedName>
        <fullName evidence="1">Uncharacterized protein</fullName>
    </submittedName>
</protein>
<comment type="caution">
    <text evidence="1">The sequence shown here is derived from an EMBL/GenBank/DDBJ whole genome shotgun (WGS) entry which is preliminary data.</text>
</comment>
<name>A0ABS4FVK1_9BACL</name>
<sequence>MGKSFWLVVQYPMKSENGNQRDHWLKDKVIETLEFSLGDKNLGYVDGFDMGKRQSDPKTYALNIFCVVTEEEQAINLIKKVLRECRLDHTRIKIASMPYDADKTDKNYTLKYGAKKGDTDFSL</sequence>
<proteinExistence type="predicted"/>